<keyword evidence="8 11" id="KW-0460">Magnesium</keyword>
<reference evidence="14" key="1">
    <citation type="journal article" date="2020" name="mSystems">
        <title>Genome- and Community-Level Interaction Insights into Carbon Utilization and Element Cycling Functions of Hydrothermarchaeota in Hydrothermal Sediment.</title>
        <authorList>
            <person name="Zhou Z."/>
            <person name="Liu Y."/>
            <person name="Xu W."/>
            <person name="Pan J."/>
            <person name="Luo Z.H."/>
            <person name="Li M."/>
        </authorList>
    </citation>
    <scope>NUCLEOTIDE SEQUENCE [LARGE SCALE GENOMIC DNA]</scope>
    <source>
        <strain evidence="14">HyVt-324</strain>
    </source>
</reference>
<comment type="catalytic activity">
    <reaction evidence="10 11 13">
        <text>L-threonyl-[protein] + FAD = FMN-L-threonyl-[protein] + AMP + H(+)</text>
        <dbReference type="Rhea" id="RHEA:36847"/>
        <dbReference type="Rhea" id="RHEA-COMP:11060"/>
        <dbReference type="Rhea" id="RHEA-COMP:11061"/>
        <dbReference type="ChEBI" id="CHEBI:15378"/>
        <dbReference type="ChEBI" id="CHEBI:30013"/>
        <dbReference type="ChEBI" id="CHEBI:57692"/>
        <dbReference type="ChEBI" id="CHEBI:74257"/>
        <dbReference type="ChEBI" id="CHEBI:456215"/>
        <dbReference type="EC" id="2.7.1.180"/>
    </reaction>
</comment>
<comment type="similarity">
    <text evidence="1 11 13">Belongs to the ApbE family.</text>
</comment>
<keyword evidence="13" id="KW-0449">Lipoprotein</keyword>
<feature type="chain" id="PRO_5031598137" description="FAD:protein FMN transferase" evidence="13">
    <location>
        <begin position="27"/>
        <end position="340"/>
    </location>
</feature>
<gene>
    <name evidence="14" type="ORF">ENH64_13975</name>
</gene>
<keyword evidence="13" id="KW-1003">Cell membrane</keyword>
<evidence type="ECO:0000256" key="2">
    <source>
        <dbReference type="ARBA" id="ARBA00011955"/>
    </source>
</evidence>
<evidence type="ECO:0000256" key="8">
    <source>
        <dbReference type="ARBA" id="ARBA00022842"/>
    </source>
</evidence>
<evidence type="ECO:0000256" key="13">
    <source>
        <dbReference type="RuleBase" id="RU363002"/>
    </source>
</evidence>
<comment type="caution">
    <text evidence="14">The sequence shown here is derived from an EMBL/GenBank/DDBJ whole genome shotgun (WGS) entry which is preliminary data.</text>
</comment>
<protein>
    <recommendedName>
        <fullName evidence="3 11">FAD:protein FMN transferase</fullName>
        <ecNumber evidence="2 11">2.7.1.180</ecNumber>
    </recommendedName>
    <alternativeName>
        <fullName evidence="9 11">Flavin transferase</fullName>
    </alternativeName>
</protein>
<comment type="subcellular location">
    <subcellularLocation>
        <location evidence="13">Cell inner membrane</location>
        <topology evidence="13">Lipid-anchor</topology>
        <orientation evidence="13">Periplasmic side</orientation>
    </subcellularLocation>
</comment>
<feature type="binding site" evidence="12">
    <location>
        <position position="175"/>
    </location>
    <ligand>
        <name>Mg(2+)</name>
        <dbReference type="ChEBI" id="CHEBI:18420"/>
    </ligand>
</feature>
<dbReference type="GO" id="GO:0016740">
    <property type="term" value="F:transferase activity"/>
    <property type="evidence" value="ECO:0007669"/>
    <property type="project" value="UniProtKB-UniRule"/>
</dbReference>
<keyword evidence="4 11" id="KW-0285">Flavoprotein</keyword>
<sequence length="340" mass="36725">MFPRIAWPVIAVALVTALTGCFSSEAPVSEIYGSAMGSTYSVKWVSVDGAPDEQALQKSIDELLGQFDREVSTWRADSDLALFNAESGGICMTMPTSVLELATLANTLHRQSGGSFDVTVGPLLKLWGFHGGNGAQIIPSEEALAQVLSGVGQQRLRIEGNRLCKDANISVDVSAVAAGYMVDKLVEHLGSFGITSYMVEVTGELKAAGLKPGRRPWRIAIEEPRDHNRVAQLIIPLDGYGVSTSGDYRNYFEFEGKRYSHTFDPASGKPVMHQLAAVTVLRPSAAEADGLSTILLVKGPKDGWQFAMDNDIAALFVIRKNEGFVSRSTPQFKALQQGEE</sequence>
<evidence type="ECO:0000313" key="14">
    <source>
        <dbReference type="EMBL" id="HDZ57564.1"/>
    </source>
</evidence>
<keyword evidence="6 11" id="KW-0479">Metal-binding</keyword>
<comment type="cofactor">
    <cofactor evidence="12">
        <name>Mg(2+)</name>
        <dbReference type="ChEBI" id="CHEBI:18420"/>
    </cofactor>
    <cofactor evidence="12">
        <name>Mn(2+)</name>
        <dbReference type="ChEBI" id="CHEBI:29035"/>
    </cofactor>
    <text evidence="12">Magnesium. Can also use manganese.</text>
</comment>
<dbReference type="InterPro" id="IPR024932">
    <property type="entry name" value="ApbE"/>
</dbReference>
<dbReference type="Gene3D" id="3.10.520.10">
    <property type="entry name" value="ApbE-like domains"/>
    <property type="match status" value="1"/>
</dbReference>
<keyword evidence="7 11" id="KW-0274">FAD</keyword>
<keyword evidence="13" id="KW-0472">Membrane</keyword>
<keyword evidence="13" id="KW-0997">Cell inner membrane</keyword>
<name>A0A7V1BQW8_9GAMM</name>
<dbReference type="PANTHER" id="PTHR30040">
    <property type="entry name" value="THIAMINE BIOSYNTHESIS LIPOPROTEIN APBE"/>
    <property type="match status" value="1"/>
</dbReference>
<organism evidence="14">
    <name type="scientific">Halopseudomonas xinjiangensis</name>
    <dbReference type="NCBI Taxonomy" id="487184"/>
    <lineage>
        <taxon>Bacteria</taxon>
        <taxon>Pseudomonadati</taxon>
        <taxon>Pseudomonadota</taxon>
        <taxon>Gammaproteobacteria</taxon>
        <taxon>Pseudomonadales</taxon>
        <taxon>Pseudomonadaceae</taxon>
        <taxon>Halopseudomonas</taxon>
    </lineage>
</organism>
<evidence type="ECO:0000256" key="10">
    <source>
        <dbReference type="ARBA" id="ARBA00048540"/>
    </source>
</evidence>
<feature type="binding site" evidence="12">
    <location>
        <position position="293"/>
    </location>
    <ligand>
        <name>Mg(2+)</name>
        <dbReference type="ChEBI" id="CHEBI:18420"/>
    </ligand>
</feature>
<dbReference type="EMBL" id="DRFO01000030">
    <property type="protein sequence ID" value="HDZ57564.1"/>
    <property type="molecule type" value="Genomic_DNA"/>
</dbReference>
<evidence type="ECO:0000256" key="3">
    <source>
        <dbReference type="ARBA" id="ARBA00016337"/>
    </source>
</evidence>
<evidence type="ECO:0000256" key="9">
    <source>
        <dbReference type="ARBA" id="ARBA00031306"/>
    </source>
</evidence>
<evidence type="ECO:0000256" key="5">
    <source>
        <dbReference type="ARBA" id="ARBA00022679"/>
    </source>
</evidence>
<feature type="signal peptide" evidence="13">
    <location>
        <begin position="1"/>
        <end position="26"/>
    </location>
</feature>
<dbReference type="Proteomes" id="UP000885703">
    <property type="component" value="Unassembled WGS sequence"/>
</dbReference>
<accession>A0A7V1BQW8</accession>
<dbReference type="GO" id="GO:0046872">
    <property type="term" value="F:metal ion binding"/>
    <property type="evidence" value="ECO:0007669"/>
    <property type="project" value="UniProtKB-UniRule"/>
</dbReference>
<dbReference type="EC" id="2.7.1.180" evidence="2 11"/>
<dbReference type="SUPFAM" id="SSF143631">
    <property type="entry name" value="ApbE-like"/>
    <property type="match status" value="1"/>
</dbReference>
<feature type="binding site" evidence="12">
    <location>
        <position position="289"/>
    </location>
    <ligand>
        <name>Mg(2+)</name>
        <dbReference type="ChEBI" id="CHEBI:18420"/>
    </ligand>
</feature>
<keyword evidence="5 11" id="KW-0808">Transferase</keyword>
<keyword evidence="13" id="KW-0732">Signal</keyword>
<dbReference type="GO" id="GO:0005886">
    <property type="term" value="C:plasma membrane"/>
    <property type="evidence" value="ECO:0007669"/>
    <property type="project" value="UniProtKB-SubCell"/>
</dbReference>
<comment type="function">
    <text evidence="13">Flavin transferase that catalyzes the transfer of the FMN moiety of FAD and its covalent binding to the hydroxyl group of a threonine residue in a target flavoprotein.</text>
</comment>
<dbReference type="AlphaFoldDB" id="A0A7V1BQW8"/>
<evidence type="ECO:0000256" key="4">
    <source>
        <dbReference type="ARBA" id="ARBA00022630"/>
    </source>
</evidence>
<proteinExistence type="inferred from homology"/>
<evidence type="ECO:0000256" key="1">
    <source>
        <dbReference type="ARBA" id="ARBA00008282"/>
    </source>
</evidence>
<dbReference type="PANTHER" id="PTHR30040:SF2">
    <property type="entry name" value="FAD:PROTEIN FMN TRANSFERASE"/>
    <property type="match status" value="1"/>
</dbReference>
<dbReference type="InterPro" id="IPR003374">
    <property type="entry name" value="ApbE-like_sf"/>
</dbReference>
<evidence type="ECO:0000256" key="12">
    <source>
        <dbReference type="PIRSR" id="PIRSR006268-2"/>
    </source>
</evidence>
<evidence type="ECO:0000256" key="11">
    <source>
        <dbReference type="PIRNR" id="PIRNR006268"/>
    </source>
</evidence>
<dbReference type="PROSITE" id="PS51257">
    <property type="entry name" value="PROKAR_LIPOPROTEIN"/>
    <property type="match status" value="1"/>
</dbReference>
<evidence type="ECO:0000256" key="6">
    <source>
        <dbReference type="ARBA" id="ARBA00022723"/>
    </source>
</evidence>
<dbReference type="Pfam" id="PF02424">
    <property type="entry name" value="ApbE"/>
    <property type="match status" value="1"/>
</dbReference>
<evidence type="ECO:0000256" key="7">
    <source>
        <dbReference type="ARBA" id="ARBA00022827"/>
    </source>
</evidence>
<dbReference type="PIRSF" id="PIRSF006268">
    <property type="entry name" value="ApbE"/>
    <property type="match status" value="1"/>
</dbReference>